<proteinExistence type="predicted"/>
<feature type="transmembrane region" description="Helical" evidence="2">
    <location>
        <begin position="255"/>
        <end position="279"/>
    </location>
</feature>
<dbReference type="AlphaFoldDB" id="A0A0K1PQS2"/>
<protein>
    <submittedName>
        <fullName evidence="3">Basic proline-rich protein</fullName>
    </submittedName>
</protein>
<feature type="compositionally biased region" description="Pro residues" evidence="1">
    <location>
        <begin position="71"/>
        <end position="80"/>
    </location>
</feature>
<evidence type="ECO:0000313" key="4">
    <source>
        <dbReference type="Proteomes" id="UP000064967"/>
    </source>
</evidence>
<evidence type="ECO:0000256" key="2">
    <source>
        <dbReference type="SAM" id="Phobius"/>
    </source>
</evidence>
<feature type="compositionally biased region" description="Low complexity" evidence="1">
    <location>
        <begin position="321"/>
        <end position="330"/>
    </location>
</feature>
<keyword evidence="4" id="KW-1185">Reference proteome</keyword>
<feature type="region of interest" description="Disordered" evidence="1">
    <location>
        <begin position="56"/>
        <end position="113"/>
    </location>
</feature>
<name>A0A0K1PQS2_9BACT</name>
<feature type="region of interest" description="Disordered" evidence="1">
    <location>
        <begin position="286"/>
        <end position="337"/>
    </location>
</feature>
<keyword evidence="2" id="KW-0812">Transmembrane</keyword>
<gene>
    <name evidence="3" type="ORF">AKJ09_02541</name>
</gene>
<dbReference type="Proteomes" id="UP000064967">
    <property type="component" value="Chromosome"/>
</dbReference>
<reference evidence="3 4" key="1">
    <citation type="submission" date="2015-08" db="EMBL/GenBank/DDBJ databases">
        <authorList>
            <person name="Babu N.S."/>
            <person name="Beckwith C.J."/>
            <person name="Beseler K.G."/>
            <person name="Brison A."/>
            <person name="Carone J.V."/>
            <person name="Caskin T.P."/>
            <person name="Diamond M."/>
            <person name="Durham M.E."/>
            <person name="Foxe J.M."/>
            <person name="Go M."/>
            <person name="Henderson B.A."/>
            <person name="Jones I.B."/>
            <person name="McGettigan J.A."/>
            <person name="Micheletti S.J."/>
            <person name="Nasrallah M.E."/>
            <person name="Ortiz D."/>
            <person name="Piller C.R."/>
            <person name="Privatt S.R."/>
            <person name="Schneider S.L."/>
            <person name="Sharp S."/>
            <person name="Smith T.C."/>
            <person name="Stanton J.D."/>
            <person name="Ullery H.E."/>
            <person name="Wilson R.J."/>
            <person name="Serrano M.G."/>
            <person name="Buck G."/>
            <person name="Lee V."/>
            <person name="Wang Y."/>
            <person name="Carvalho R."/>
            <person name="Voegtly L."/>
            <person name="Shi R."/>
            <person name="Duckworth R."/>
            <person name="Johnson A."/>
            <person name="Loviza R."/>
            <person name="Walstead R."/>
            <person name="Shah Z."/>
            <person name="Kiflezghi M."/>
            <person name="Wade K."/>
            <person name="Ball S.L."/>
            <person name="Bradley K.W."/>
            <person name="Asai D.J."/>
            <person name="Bowman C.A."/>
            <person name="Russell D.A."/>
            <person name="Pope W.H."/>
            <person name="Jacobs-Sera D."/>
            <person name="Hendrix R.W."/>
            <person name="Hatfull G.F."/>
        </authorList>
    </citation>
    <scope>NUCLEOTIDE SEQUENCE [LARGE SCALE GENOMIC DNA]</scope>
    <source>
        <strain evidence="3 4">DSM 27648</strain>
    </source>
</reference>
<feature type="compositionally biased region" description="Low complexity" evidence="1">
    <location>
        <begin position="184"/>
        <end position="194"/>
    </location>
</feature>
<feature type="region of interest" description="Disordered" evidence="1">
    <location>
        <begin position="209"/>
        <end position="229"/>
    </location>
</feature>
<sequence>MIAPNTPIWKPGWHAWQAANEVPELTTSALSAQNGVVPNIPPPPLAVLAVQHAFEAKSGSDSFGPSNPSNHEPPPPPPYVPVASKSQPEPTPPPPVSSNPRAGLAPSLPTTIGLPPPPEVLALVAAKKAAQASGQQVAAPQAAAPHEAAPQAPPRRTPSQAPPLPPKNPMIEELSGSMLLDENGPSFDGSSGPSPTVPVAAPVFDMGSAEPAAHEPSLSGTEEDFAGLPPRRPNLTLIFEDLKEIRAGRPPKNKLLIGVIGALGFSVVILLLALIVSAFRGNPSELPSANASASASGSSVASASPPSRANGASAVTPPEPKAAAAREPAPSFGACSVSGESKVVSPRAMVASGIEAFPTASGVALAFASQSREGMVLTLDPSSLATSATARTKAGGDIRRVSPNLTNAKITAIADFDKKGDKIAGRRTVATTPPVDIGVADNAIVWVAHNQGSWAKLFLLDGEGPVEALRAVPLGKTPGIALAFRRGGAIYFGIAKGEGALTPEGQLGHIAGLGQVGAPAITISGDNVIVAWSDRAGAQDPWQVRWAKAAIGGSPGDASTLALPVGGLGTQAMSPAVAGLGGGRFMIAWTEGPVSSHQVRALVMNADGSVSGAPLAISADGVNAGQPQAVVGPDGRGVVAFLGAKAKGFELYATPIACTAK</sequence>
<feature type="compositionally biased region" description="Low complexity" evidence="1">
    <location>
        <begin position="286"/>
        <end position="309"/>
    </location>
</feature>
<evidence type="ECO:0000256" key="1">
    <source>
        <dbReference type="SAM" id="MobiDB-lite"/>
    </source>
</evidence>
<dbReference type="EMBL" id="CP012333">
    <property type="protein sequence ID" value="AKU95877.1"/>
    <property type="molecule type" value="Genomic_DNA"/>
</dbReference>
<feature type="compositionally biased region" description="Low complexity" evidence="1">
    <location>
        <begin position="135"/>
        <end position="150"/>
    </location>
</feature>
<feature type="compositionally biased region" description="Pro residues" evidence="1">
    <location>
        <begin position="151"/>
        <end position="168"/>
    </location>
</feature>
<organism evidence="3 4">
    <name type="scientific">Labilithrix luteola</name>
    <dbReference type="NCBI Taxonomy" id="1391654"/>
    <lineage>
        <taxon>Bacteria</taxon>
        <taxon>Pseudomonadati</taxon>
        <taxon>Myxococcota</taxon>
        <taxon>Polyangia</taxon>
        <taxon>Polyangiales</taxon>
        <taxon>Labilitrichaceae</taxon>
        <taxon>Labilithrix</taxon>
    </lineage>
</organism>
<dbReference type="KEGG" id="llu:AKJ09_02541"/>
<keyword evidence="2" id="KW-0472">Membrane</keyword>
<feature type="region of interest" description="Disordered" evidence="1">
    <location>
        <begin position="135"/>
        <end position="171"/>
    </location>
</feature>
<accession>A0A0K1PQS2</accession>
<dbReference type="STRING" id="1391654.AKJ09_02541"/>
<evidence type="ECO:0000313" key="3">
    <source>
        <dbReference type="EMBL" id="AKU95877.1"/>
    </source>
</evidence>
<keyword evidence="2" id="KW-1133">Transmembrane helix</keyword>
<feature type="region of interest" description="Disordered" evidence="1">
    <location>
        <begin position="179"/>
        <end position="198"/>
    </location>
</feature>